<dbReference type="AlphaFoldDB" id="A0AAU7QE61"/>
<protein>
    <submittedName>
        <fullName evidence="1">Uncharacterized protein</fullName>
    </submittedName>
</protein>
<organism evidence="1">
    <name type="scientific">Acerihabitans sp. KWT182</name>
    <dbReference type="NCBI Taxonomy" id="3157919"/>
    <lineage>
        <taxon>Bacteria</taxon>
        <taxon>Pseudomonadati</taxon>
        <taxon>Pseudomonadota</taxon>
        <taxon>Gammaproteobacteria</taxon>
        <taxon>Enterobacterales</taxon>
        <taxon>Pectobacteriaceae</taxon>
        <taxon>Acerihabitans</taxon>
    </lineage>
</organism>
<proteinExistence type="predicted"/>
<evidence type="ECO:0000313" key="1">
    <source>
        <dbReference type="EMBL" id="XBS71525.1"/>
    </source>
</evidence>
<reference evidence="1" key="1">
    <citation type="submission" date="2024-06" db="EMBL/GenBank/DDBJ databases">
        <authorList>
            <person name="Coelho C."/>
            <person name="Bento M."/>
            <person name="Garcia E."/>
            <person name="Camelo A."/>
            <person name="Brandao I."/>
            <person name="Espirito Santo C."/>
            <person name="Trovao J."/>
            <person name="Verissimo A."/>
            <person name="Costa J."/>
            <person name="Tiago I."/>
        </authorList>
    </citation>
    <scope>NUCLEOTIDE SEQUENCE</scope>
    <source>
        <strain evidence="1">KWT182</strain>
    </source>
</reference>
<sequence length="47" mass="5489">MEIESNPNNTLEDNNEDYVDDLGIELIEDQPIISARPIRHIRQINQL</sequence>
<name>A0AAU7QE61_9GAMM</name>
<accession>A0AAU7QE61</accession>
<dbReference type="EMBL" id="CP157947">
    <property type="protein sequence ID" value="XBS71525.1"/>
    <property type="molecule type" value="Genomic_DNA"/>
</dbReference>
<gene>
    <name evidence="1" type="ORF">ABK905_11725</name>
</gene>